<name>A0ACC2LCB1_PERAE</name>
<keyword evidence="2" id="KW-1185">Reference proteome</keyword>
<gene>
    <name evidence="1" type="ORF">MRB53_023997</name>
</gene>
<accession>A0ACC2LCB1</accession>
<dbReference type="EMBL" id="CM056815">
    <property type="protein sequence ID" value="KAJ8630674.1"/>
    <property type="molecule type" value="Genomic_DNA"/>
</dbReference>
<evidence type="ECO:0000313" key="1">
    <source>
        <dbReference type="EMBL" id="KAJ8630674.1"/>
    </source>
</evidence>
<protein>
    <submittedName>
        <fullName evidence="1">Uncharacterized protein</fullName>
    </submittedName>
</protein>
<dbReference type="Proteomes" id="UP001234297">
    <property type="component" value="Chromosome 7"/>
</dbReference>
<evidence type="ECO:0000313" key="2">
    <source>
        <dbReference type="Proteomes" id="UP001234297"/>
    </source>
</evidence>
<reference evidence="1 2" key="1">
    <citation type="journal article" date="2022" name="Hortic Res">
        <title>A haplotype resolved chromosomal level avocado genome allows analysis of novel avocado genes.</title>
        <authorList>
            <person name="Nath O."/>
            <person name="Fletcher S.J."/>
            <person name="Hayward A."/>
            <person name="Shaw L.M."/>
            <person name="Masouleh A.K."/>
            <person name="Furtado A."/>
            <person name="Henry R.J."/>
            <person name="Mitter N."/>
        </authorList>
    </citation>
    <scope>NUCLEOTIDE SEQUENCE [LARGE SCALE GENOMIC DNA]</scope>
    <source>
        <strain evidence="2">cv. Hass</strain>
    </source>
</reference>
<comment type="caution">
    <text evidence="1">The sequence shown here is derived from an EMBL/GenBank/DDBJ whole genome shotgun (WGS) entry which is preliminary data.</text>
</comment>
<sequence>MEIQLMNTITGFEAGLTHLQDPSFFSRLLRPSQSFKFYSFWTCVALLLATIATFSGILHRSMIALLFRFKSVESSISEPLTLFDTDSDDESSSFSSDSENEETPLIFETDRFFGEEDFRVSRLNKLESYSGKDRKLKQLQGFCGVVEEEEEEDDWFSGGVVKLWNDWGFGFEKSSGLVSMLDLNRGEILTSLLGTKGQIPAITMPSPAVVVSAGVENMRSAAMRIWDARSGGRAAAAIAEWQPRRRRVVGVDSGGVEKVYVREHGGSVVVRDLRNVGSPLELEEATESDGQMWFDADAVLMGDGEGFEFDGELTEKGGGTSVVTRCYDGCGGSCSRAGHTPLSPPPNGVDERLGRDGVGHSFVRAVEEPEEGGGDTERGGESVGEGDRHGGEGNRDDGAGDR</sequence>
<organism evidence="1 2">
    <name type="scientific">Persea americana</name>
    <name type="common">Avocado</name>
    <dbReference type="NCBI Taxonomy" id="3435"/>
    <lineage>
        <taxon>Eukaryota</taxon>
        <taxon>Viridiplantae</taxon>
        <taxon>Streptophyta</taxon>
        <taxon>Embryophyta</taxon>
        <taxon>Tracheophyta</taxon>
        <taxon>Spermatophyta</taxon>
        <taxon>Magnoliopsida</taxon>
        <taxon>Magnoliidae</taxon>
        <taxon>Laurales</taxon>
        <taxon>Lauraceae</taxon>
        <taxon>Persea</taxon>
    </lineage>
</organism>
<proteinExistence type="predicted"/>